<dbReference type="STRING" id="169435.ERS852551_03424"/>
<dbReference type="eggNOG" id="COG3655">
    <property type="taxonomic scope" value="Bacteria"/>
</dbReference>
<dbReference type="Proteomes" id="UP000003803">
    <property type="component" value="Unassembled WGS sequence"/>
</dbReference>
<reference evidence="2" key="1">
    <citation type="submission" date="2007-11" db="EMBL/GenBank/DDBJ databases">
        <authorList>
            <person name="Fulton L."/>
            <person name="Clifton S."/>
            <person name="Fulton B."/>
            <person name="Xu J."/>
            <person name="Minx P."/>
            <person name="Pepin K.H."/>
            <person name="Johnson M."/>
            <person name="Thiruvilangam P."/>
            <person name="Bhonagiri V."/>
            <person name="Nash W.E."/>
            <person name="Mardis E.R."/>
            <person name="Wilson R.K."/>
        </authorList>
    </citation>
    <scope>NUCLEOTIDE SEQUENCE [LARGE SCALE GENOMIC DNA]</scope>
    <source>
        <strain evidence="2">DSM 17241</strain>
    </source>
</reference>
<gene>
    <name evidence="2" type="ORF">ANACOL_02426</name>
</gene>
<dbReference type="EMBL" id="ABGD02000019">
    <property type="protein sequence ID" value="EDS10872.1"/>
    <property type="molecule type" value="Genomic_DNA"/>
</dbReference>
<dbReference type="GO" id="GO:0003677">
    <property type="term" value="F:DNA binding"/>
    <property type="evidence" value="ECO:0007669"/>
    <property type="project" value="InterPro"/>
</dbReference>
<evidence type="ECO:0000259" key="1">
    <source>
        <dbReference type="Pfam" id="PF13443"/>
    </source>
</evidence>
<dbReference type="InterPro" id="IPR010982">
    <property type="entry name" value="Lambda_DNA-bd_dom_sf"/>
</dbReference>
<dbReference type="RefSeq" id="WP_006875512.1">
    <property type="nucleotide sequence ID" value="NZ_DS544184.1"/>
</dbReference>
<organism evidence="2 3">
    <name type="scientific">Anaerotruncus colihominis DSM 17241</name>
    <dbReference type="NCBI Taxonomy" id="445972"/>
    <lineage>
        <taxon>Bacteria</taxon>
        <taxon>Bacillati</taxon>
        <taxon>Bacillota</taxon>
        <taxon>Clostridia</taxon>
        <taxon>Eubacteriales</taxon>
        <taxon>Oscillospiraceae</taxon>
        <taxon>Anaerotruncus</taxon>
    </lineage>
</organism>
<dbReference type="AlphaFoldDB" id="B0PCB7"/>
<evidence type="ECO:0000313" key="3">
    <source>
        <dbReference type="Proteomes" id="UP000003803"/>
    </source>
</evidence>
<dbReference type="Pfam" id="PF13443">
    <property type="entry name" value="HTH_26"/>
    <property type="match status" value="1"/>
</dbReference>
<dbReference type="HOGENOM" id="CLU_066192_31_1_9"/>
<evidence type="ECO:0000313" key="2">
    <source>
        <dbReference type="EMBL" id="EDS10872.1"/>
    </source>
</evidence>
<sequence>MAIITAIMDYVKGLGGVISYGPLWKTMAEKKATTYTLREIYSISHSTVQRLQKNLPVSTYTLDRLCKILDCRLDEVAEYMPDEAL</sequence>
<name>B0PCB7_9FIRM</name>
<feature type="domain" description="HTH cro/C1-type" evidence="1">
    <location>
        <begin position="23"/>
        <end position="82"/>
    </location>
</feature>
<dbReference type="SUPFAM" id="SSF47413">
    <property type="entry name" value="lambda repressor-like DNA-binding domains"/>
    <property type="match status" value="1"/>
</dbReference>
<accession>B0PCB7</accession>
<keyword evidence="3" id="KW-1185">Reference proteome</keyword>
<comment type="caution">
    <text evidence="2">The sequence shown here is derived from an EMBL/GenBank/DDBJ whole genome shotgun (WGS) entry which is preliminary data.</text>
</comment>
<dbReference type="InterPro" id="IPR001387">
    <property type="entry name" value="Cro/C1-type_HTH"/>
</dbReference>
<protein>
    <recommendedName>
        <fullName evidence="1">HTH cro/C1-type domain-containing protein</fullName>
    </recommendedName>
</protein>
<proteinExistence type="predicted"/>
<reference evidence="2" key="2">
    <citation type="submission" date="2013-09" db="EMBL/GenBank/DDBJ databases">
        <title>Draft genome sequence of Anaerotruncus colihominis(DSM 17241).</title>
        <authorList>
            <person name="Sudarsanam P."/>
            <person name="Ley R."/>
            <person name="Guruge J."/>
            <person name="Turnbaugh P.J."/>
            <person name="Mahowald M."/>
            <person name="Liep D."/>
            <person name="Gordon J."/>
        </authorList>
    </citation>
    <scope>NUCLEOTIDE SEQUENCE</scope>
    <source>
        <strain evidence="2">DSM 17241</strain>
    </source>
</reference>